<dbReference type="PANTHER" id="PTHR37184">
    <property type="entry name" value="CLAVATA3/ESR (CLE)-RELATED PROTEIN 27"/>
    <property type="match status" value="1"/>
</dbReference>
<dbReference type="InterPro" id="IPR040274">
    <property type="entry name" value="CLE27/CLE43"/>
</dbReference>
<feature type="transmembrane region" description="Helical" evidence="2">
    <location>
        <begin position="37"/>
        <end position="56"/>
    </location>
</feature>
<name>A0AAV1X3Z7_LUPLU</name>
<dbReference type="PANTHER" id="PTHR37184:SF2">
    <property type="entry name" value="CLAVATA3_ESR (CLE)-RELATED PROTEIN 43"/>
    <property type="match status" value="1"/>
</dbReference>
<gene>
    <name evidence="3" type="ORF">LLUT_LOCUS17489</name>
</gene>
<keyword evidence="2" id="KW-0472">Membrane</keyword>
<keyword evidence="4" id="KW-1185">Reference proteome</keyword>
<evidence type="ECO:0000313" key="3">
    <source>
        <dbReference type="EMBL" id="CAL0316429.1"/>
    </source>
</evidence>
<accession>A0AAV1X3Z7</accession>
<evidence type="ECO:0000313" key="4">
    <source>
        <dbReference type="Proteomes" id="UP001497480"/>
    </source>
</evidence>
<evidence type="ECO:0000256" key="2">
    <source>
        <dbReference type="SAM" id="Phobius"/>
    </source>
</evidence>
<keyword evidence="2" id="KW-0812">Transmembrane</keyword>
<keyword evidence="2" id="KW-1133">Transmembrane helix</keyword>
<proteinExistence type="predicted"/>
<organism evidence="3 4">
    <name type="scientific">Lupinus luteus</name>
    <name type="common">European yellow lupine</name>
    <dbReference type="NCBI Taxonomy" id="3873"/>
    <lineage>
        <taxon>Eukaryota</taxon>
        <taxon>Viridiplantae</taxon>
        <taxon>Streptophyta</taxon>
        <taxon>Embryophyta</taxon>
        <taxon>Tracheophyta</taxon>
        <taxon>Spermatophyta</taxon>
        <taxon>Magnoliopsida</taxon>
        <taxon>eudicotyledons</taxon>
        <taxon>Gunneridae</taxon>
        <taxon>Pentapetalae</taxon>
        <taxon>rosids</taxon>
        <taxon>fabids</taxon>
        <taxon>Fabales</taxon>
        <taxon>Fabaceae</taxon>
        <taxon>Papilionoideae</taxon>
        <taxon>50 kb inversion clade</taxon>
        <taxon>genistoids sensu lato</taxon>
        <taxon>core genistoids</taxon>
        <taxon>Genisteae</taxon>
        <taxon>Lupinus</taxon>
    </lineage>
</organism>
<protein>
    <submittedName>
        <fullName evidence="3">Uncharacterized protein</fullName>
    </submittedName>
</protein>
<dbReference type="AlphaFoldDB" id="A0AAV1X3Z7"/>
<comment type="caution">
    <text evidence="3">The sequence shown here is derived from an EMBL/GenBank/DDBJ whole genome shotgun (WGS) entry which is preliminary data.</text>
</comment>
<feature type="region of interest" description="Disordered" evidence="1">
    <location>
        <begin position="87"/>
        <end position="114"/>
    </location>
</feature>
<sequence>MKSRISQIQCTLCRVVFSIPDPNLLSPTCTASCRRLLSLSILVLLVICFSCEVRAIRVFSHHRIIMENNKTKQKEDLFNKYFSGARNFGPSNRTQKGFDETKRRVPSCPDPLHN</sequence>
<reference evidence="3 4" key="1">
    <citation type="submission" date="2024-03" db="EMBL/GenBank/DDBJ databases">
        <authorList>
            <person name="Martinez-Hernandez J."/>
        </authorList>
    </citation>
    <scope>NUCLEOTIDE SEQUENCE [LARGE SCALE GENOMIC DNA]</scope>
</reference>
<dbReference type="Proteomes" id="UP001497480">
    <property type="component" value="Unassembled WGS sequence"/>
</dbReference>
<dbReference type="EMBL" id="CAXHTB010000012">
    <property type="protein sequence ID" value="CAL0316429.1"/>
    <property type="molecule type" value="Genomic_DNA"/>
</dbReference>
<evidence type="ECO:0000256" key="1">
    <source>
        <dbReference type="SAM" id="MobiDB-lite"/>
    </source>
</evidence>